<gene>
    <name evidence="7" type="ORF">J2853_008378</name>
</gene>
<dbReference type="PANTHER" id="PTHR30055:SF234">
    <property type="entry name" value="HTH-TYPE TRANSCRIPTIONAL REGULATOR BETI"/>
    <property type="match status" value="1"/>
</dbReference>
<dbReference type="PROSITE" id="PS50977">
    <property type="entry name" value="HTH_TETR_2"/>
    <property type="match status" value="1"/>
</dbReference>
<evidence type="ECO:0000256" key="3">
    <source>
        <dbReference type="ARBA" id="ARBA00023163"/>
    </source>
</evidence>
<dbReference type="Proteomes" id="UP001225356">
    <property type="component" value="Unassembled WGS sequence"/>
</dbReference>
<evidence type="ECO:0000256" key="1">
    <source>
        <dbReference type="ARBA" id="ARBA00023015"/>
    </source>
</evidence>
<feature type="domain" description="HTH tetR-type" evidence="6">
    <location>
        <begin position="46"/>
        <end position="105"/>
    </location>
</feature>
<feature type="compositionally biased region" description="Polar residues" evidence="5">
    <location>
        <begin position="18"/>
        <end position="32"/>
    </location>
</feature>
<sequence>MMMVSRDSLCQRRRKADQMTSSKPSPDATGNSGDPGGAKPLRADARRNRERILAAAEVAFAEKGPAASTDEVAARAGVAIGTVFKHFPTKQALLQAIMKDLLLRLTQEVDTLAAASPHEGLFTFIARMVEQAAQKKTVVGLLAEAGLAEAGIDLQVADSVQLLREGIDVLLTRSQDAGAVREDVRLDEVIALLTGVCQGALHAGWNRDLQHRTLAIVFEGLRPFEARGGAIGPSS</sequence>
<dbReference type="InterPro" id="IPR023772">
    <property type="entry name" value="DNA-bd_HTH_TetR-type_CS"/>
</dbReference>
<dbReference type="InterPro" id="IPR049445">
    <property type="entry name" value="TetR_SbtR-like_C"/>
</dbReference>
<accession>A0ABT9QQX7</accession>
<dbReference type="EMBL" id="JAUSQU010000001">
    <property type="protein sequence ID" value="MDP9849167.1"/>
    <property type="molecule type" value="Genomic_DNA"/>
</dbReference>
<evidence type="ECO:0000256" key="2">
    <source>
        <dbReference type="ARBA" id="ARBA00023125"/>
    </source>
</evidence>
<feature type="region of interest" description="Disordered" evidence="5">
    <location>
        <begin position="1"/>
        <end position="43"/>
    </location>
</feature>
<evidence type="ECO:0000259" key="6">
    <source>
        <dbReference type="PROSITE" id="PS50977"/>
    </source>
</evidence>
<keyword evidence="1" id="KW-0805">Transcription regulation</keyword>
<dbReference type="Gene3D" id="1.10.357.10">
    <property type="entry name" value="Tetracycline Repressor, domain 2"/>
    <property type="match status" value="1"/>
</dbReference>
<dbReference type="Pfam" id="PF00440">
    <property type="entry name" value="TetR_N"/>
    <property type="match status" value="1"/>
</dbReference>
<dbReference type="InterPro" id="IPR001647">
    <property type="entry name" value="HTH_TetR"/>
</dbReference>
<dbReference type="InterPro" id="IPR036271">
    <property type="entry name" value="Tet_transcr_reg_TetR-rel_C_sf"/>
</dbReference>
<reference evidence="7 8" key="1">
    <citation type="submission" date="2023-07" db="EMBL/GenBank/DDBJ databases">
        <title>Sequencing the genomes of 1000 actinobacteria strains.</title>
        <authorList>
            <person name="Klenk H.-P."/>
        </authorList>
    </citation>
    <scope>NUCLEOTIDE SEQUENCE [LARGE SCALE GENOMIC DNA]</scope>
    <source>
        <strain evidence="7 8">DSM 46740</strain>
    </source>
</reference>
<dbReference type="SUPFAM" id="SSF46689">
    <property type="entry name" value="Homeodomain-like"/>
    <property type="match status" value="1"/>
</dbReference>
<dbReference type="SUPFAM" id="SSF48498">
    <property type="entry name" value="Tetracyclin repressor-like, C-terminal domain"/>
    <property type="match status" value="1"/>
</dbReference>
<evidence type="ECO:0000313" key="8">
    <source>
        <dbReference type="Proteomes" id="UP001225356"/>
    </source>
</evidence>
<evidence type="ECO:0000256" key="4">
    <source>
        <dbReference type="PROSITE-ProRule" id="PRU00335"/>
    </source>
</evidence>
<organism evidence="7 8">
    <name type="scientific">Streptosporangium lutulentum</name>
    <dbReference type="NCBI Taxonomy" id="1461250"/>
    <lineage>
        <taxon>Bacteria</taxon>
        <taxon>Bacillati</taxon>
        <taxon>Actinomycetota</taxon>
        <taxon>Actinomycetes</taxon>
        <taxon>Streptosporangiales</taxon>
        <taxon>Streptosporangiaceae</taxon>
        <taxon>Streptosporangium</taxon>
    </lineage>
</organism>
<dbReference type="InterPro" id="IPR009057">
    <property type="entry name" value="Homeodomain-like_sf"/>
</dbReference>
<dbReference type="PANTHER" id="PTHR30055">
    <property type="entry name" value="HTH-TYPE TRANSCRIPTIONAL REGULATOR RUTR"/>
    <property type="match status" value="1"/>
</dbReference>
<dbReference type="PRINTS" id="PR00455">
    <property type="entry name" value="HTHTETR"/>
</dbReference>
<keyword evidence="3" id="KW-0804">Transcription</keyword>
<dbReference type="PROSITE" id="PS01081">
    <property type="entry name" value="HTH_TETR_1"/>
    <property type="match status" value="1"/>
</dbReference>
<feature type="DNA-binding region" description="H-T-H motif" evidence="4">
    <location>
        <begin position="68"/>
        <end position="87"/>
    </location>
</feature>
<dbReference type="Pfam" id="PF21597">
    <property type="entry name" value="TetR_C_43"/>
    <property type="match status" value="1"/>
</dbReference>
<proteinExistence type="predicted"/>
<dbReference type="InterPro" id="IPR050109">
    <property type="entry name" value="HTH-type_TetR-like_transc_reg"/>
</dbReference>
<comment type="caution">
    <text evidence="7">The sequence shown here is derived from an EMBL/GenBank/DDBJ whole genome shotgun (WGS) entry which is preliminary data.</text>
</comment>
<protein>
    <submittedName>
        <fullName evidence="7">AcrR family transcriptional regulator</fullName>
    </submittedName>
</protein>
<evidence type="ECO:0000313" key="7">
    <source>
        <dbReference type="EMBL" id="MDP9849167.1"/>
    </source>
</evidence>
<evidence type="ECO:0000256" key="5">
    <source>
        <dbReference type="SAM" id="MobiDB-lite"/>
    </source>
</evidence>
<name>A0ABT9QQX7_9ACTN</name>
<keyword evidence="8" id="KW-1185">Reference proteome</keyword>
<dbReference type="RefSeq" id="WP_307566865.1">
    <property type="nucleotide sequence ID" value="NZ_JAUSQU010000001.1"/>
</dbReference>
<keyword evidence="2 4" id="KW-0238">DNA-binding</keyword>